<comment type="caution">
    <text evidence="5">The sequence shown here is derived from an EMBL/GenBank/DDBJ whole genome shotgun (WGS) entry which is preliminary data.</text>
</comment>
<dbReference type="CDD" id="cd06267">
    <property type="entry name" value="PBP1_LacI_sugar_binding-like"/>
    <property type="match status" value="1"/>
</dbReference>
<keyword evidence="3" id="KW-0804">Transcription</keyword>
<keyword evidence="1" id="KW-0805">Transcription regulation</keyword>
<dbReference type="PANTHER" id="PTHR30146:SF153">
    <property type="entry name" value="LACTOSE OPERON REPRESSOR"/>
    <property type="match status" value="1"/>
</dbReference>
<dbReference type="GO" id="GO:0000976">
    <property type="term" value="F:transcription cis-regulatory region binding"/>
    <property type="evidence" value="ECO:0007669"/>
    <property type="project" value="TreeGrafter"/>
</dbReference>
<dbReference type="InterPro" id="IPR000843">
    <property type="entry name" value="HTH_LacI"/>
</dbReference>
<evidence type="ECO:0000313" key="6">
    <source>
        <dbReference type="Proteomes" id="UP000435304"/>
    </source>
</evidence>
<name>A0A6A9V0J4_9ACTN</name>
<dbReference type="Gene3D" id="1.10.260.40">
    <property type="entry name" value="lambda repressor-like DNA-binding domains"/>
    <property type="match status" value="1"/>
</dbReference>
<keyword evidence="6" id="KW-1185">Reference proteome</keyword>
<dbReference type="SUPFAM" id="SSF53822">
    <property type="entry name" value="Periplasmic binding protein-like I"/>
    <property type="match status" value="1"/>
</dbReference>
<dbReference type="Pfam" id="PF00356">
    <property type="entry name" value="LacI"/>
    <property type="match status" value="1"/>
</dbReference>
<feature type="domain" description="HTH lacI-type" evidence="4">
    <location>
        <begin position="10"/>
        <end position="64"/>
    </location>
</feature>
<accession>A0A6A9V0J4</accession>
<dbReference type="Proteomes" id="UP000435304">
    <property type="component" value="Unassembled WGS sequence"/>
</dbReference>
<sequence length="335" mass="34924">MRTSAPGEGATIGDVARAAGVSVSTVSYALSGKRPISAATRARIQAAVEQLGYRPHAGARALASRRTDVLALVAPLRVDVNVSVILQFVAGVVTRARSHDLDVLLLTNEDPHSLDRVASGSMVDGAVVMDVERDDPRLPELAAVRQPVVLIGLPDEPGRLGCVDLDFEAAGREGVRHLAAAGRRRVGLVGSPPAVMARRTSFAERLLRGYTQEAASQDGGPLSTSATSTRAGGMAAVAELLHRAPDLDGLLVHNEGALGGVVEGLRQAGREDVALVVVSPADVVQALPVDCTWIEIPAARIGEIAVDMVIERLAGQPGPEVRLVAPELRTHRAGA</sequence>
<dbReference type="InterPro" id="IPR046335">
    <property type="entry name" value="LacI/GalR-like_sensor"/>
</dbReference>
<dbReference type="GO" id="GO:0003700">
    <property type="term" value="F:DNA-binding transcription factor activity"/>
    <property type="evidence" value="ECO:0007669"/>
    <property type="project" value="TreeGrafter"/>
</dbReference>
<dbReference type="PROSITE" id="PS00356">
    <property type="entry name" value="HTH_LACI_1"/>
    <property type="match status" value="1"/>
</dbReference>
<evidence type="ECO:0000256" key="3">
    <source>
        <dbReference type="ARBA" id="ARBA00023163"/>
    </source>
</evidence>
<evidence type="ECO:0000256" key="2">
    <source>
        <dbReference type="ARBA" id="ARBA00023125"/>
    </source>
</evidence>
<proteinExistence type="predicted"/>
<dbReference type="PANTHER" id="PTHR30146">
    <property type="entry name" value="LACI-RELATED TRANSCRIPTIONAL REPRESSOR"/>
    <property type="match status" value="1"/>
</dbReference>
<gene>
    <name evidence="5" type="ORF">GC722_05630</name>
</gene>
<evidence type="ECO:0000313" key="5">
    <source>
        <dbReference type="EMBL" id="MVA75510.1"/>
    </source>
</evidence>
<protein>
    <submittedName>
        <fullName evidence="5">LacI family DNA-binding transcriptional regulator</fullName>
    </submittedName>
</protein>
<dbReference type="CDD" id="cd01392">
    <property type="entry name" value="HTH_LacI"/>
    <property type="match status" value="1"/>
</dbReference>
<evidence type="ECO:0000256" key="1">
    <source>
        <dbReference type="ARBA" id="ARBA00023015"/>
    </source>
</evidence>
<reference evidence="5 6" key="1">
    <citation type="submission" date="2019-12" db="EMBL/GenBank/DDBJ databases">
        <title>Auraticoccus cholistani sp. nov., an actinomycete isolated from soil of Cholistan desert.</title>
        <authorList>
            <person name="Cheema M.T."/>
        </authorList>
    </citation>
    <scope>NUCLEOTIDE SEQUENCE [LARGE SCALE GENOMIC DNA]</scope>
    <source>
        <strain evidence="5 6">F435</strain>
    </source>
</reference>
<dbReference type="SUPFAM" id="SSF47413">
    <property type="entry name" value="lambda repressor-like DNA-binding domains"/>
    <property type="match status" value="1"/>
</dbReference>
<dbReference type="SMART" id="SM00354">
    <property type="entry name" value="HTH_LACI"/>
    <property type="match status" value="1"/>
</dbReference>
<dbReference type="InterPro" id="IPR010982">
    <property type="entry name" value="Lambda_DNA-bd_dom_sf"/>
</dbReference>
<dbReference type="Gene3D" id="3.40.50.2300">
    <property type="match status" value="2"/>
</dbReference>
<organism evidence="5 6">
    <name type="scientific">Auraticoccus cholistanensis</name>
    <dbReference type="NCBI Taxonomy" id="2656650"/>
    <lineage>
        <taxon>Bacteria</taxon>
        <taxon>Bacillati</taxon>
        <taxon>Actinomycetota</taxon>
        <taxon>Actinomycetes</taxon>
        <taxon>Propionibacteriales</taxon>
        <taxon>Propionibacteriaceae</taxon>
        <taxon>Auraticoccus</taxon>
    </lineage>
</organism>
<dbReference type="InterPro" id="IPR028082">
    <property type="entry name" value="Peripla_BP_I"/>
</dbReference>
<dbReference type="Pfam" id="PF13377">
    <property type="entry name" value="Peripla_BP_3"/>
    <property type="match status" value="1"/>
</dbReference>
<dbReference type="PROSITE" id="PS50932">
    <property type="entry name" value="HTH_LACI_2"/>
    <property type="match status" value="1"/>
</dbReference>
<dbReference type="EMBL" id="WPCU01000004">
    <property type="protein sequence ID" value="MVA75510.1"/>
    <property type="molecule type" value="Genomic_DNA"/>
</dbReference>
<keyword evidence="2 5" id="KW-0238">DNA-binding</keyword>
<evidence type="ECO:0000259" key="4">
    <source>
        <dbReference type="PROSITE" id="PS50932"/>
    </source>
</evidence>
<dbReference type="RefSeq" id="WP_331714413.1">
    <property type="nucleotide sequence ID" value="NZ_WPCU01000004.1"/>
</dbReference>
<dbReference type="AlphaFoldDB" id="A0A6A9V0J4"/>